<evidence type="ECO:0000256" key="1">
    <source>
        <dbReference type="SAM" id="MobiDB-lite"/>
    </source>
</evidence>
<sequence>MVSSPRIDFNSLWILKGDLSATFADHFELITMNFLNGDQPAKGDTLIKVGTSPAFLLLATEAAPQAASVQGFFATSGCGEGSEDSTWEEKEVEDSRRRSRRDDSSGKQVGIEDKSQVEKEMSPCPEREVVHRRQPALVASYDPRQPRWSQFFPRPHTREFGQNSHQFFQS</sequence>
<dbReference type="AlphaFoldDB" id="A0AAV4ACI9"/>
<gene>
    <name evidence="2" type="ORF">PoB_003238000</name>
</gene>
<feature type="compositionally biased region" description="Polar residues" evidence="1">
    <location>
        <begin position="160"/>
        <end position="170"/>
    </location>
</feature>
<dbReference type="Proteomes" id="UP000735302">
    <property type="component" value="Unassembled WGS sequence"/>
</dbReference>
<dbReference type="EMBL" id="BLXT01003754">
    <property type="protein sequence ID" value="GFO05875.1"/>
    <property type="molecule type" value="Genomic_DNA"/>
</dbReference>
<feature type="region of interest" description="Disordered" evidence="1">
    <location>
        <begin position="74"/>
        <end position="170"/>
    </location>
</feature>
<proteinExistence type="predicted"/>
<comment type="caution">
    <text evidence="2">The sequence shown here is derived from an EMBL/GenBank/DDBJ whole genome shotgun (WGS) entry which is preliminary data.</text>
</comment>
<keyword evidence="3" id="KW-1185">Reference proteome</keyword>
<evidence type="ECO:0000313" key="3">
    <source>
        <dbReference type="Proteomes" id="UP000735302"/>
    </source>
</evidence>
<name>A0AAV4ACI9_9GAST</name>
<feature type="compositionally biased region" description="Basic and acidic residues" evidence="1">
    <location>
        <begin position="87"/>
        <end position="131"/>
    </location>
</feature>
<evidence type="ECO:0000313" key="2">
    <source>
        <dbReference type="EMBL" id="GFO05875.1"/>
    </source>
</evidence>
<accession>A0AAV4ACI9</accession>
<reference evidence="2 3" key="1">
    <citation type="journal article" date="2021" name="Elife">
        <title>Chloroplast acquisition without the gene transfer in kleptoplastic sea slugs, Plakobranchus ocellatus.</title>
        <authorList>
            <person name="Maeda T."/>
            <person name="Takahashi S."/>
            <person name="Yoshida T."/>
            <person name="Shimamura S."/>
            <person name="Takaki Y."/>
            <person name="Nagai Y."/>
            <person name="Toyoda A."/>
            <person name="Suzuki Y."/>
            <person name="Arimoto A."/>
            <person name="Ishii H."/>
            <person name="Satoh N."/>
            <person name="Nishiyama T."/>
            <person name="Hasebe M."/>
            <person name="Maruyama T."/>
            <person name="Minagawa J."/>
            <person name="Obokata J."/>
            <person name="Shigenobu S."/>
        </authorList>
    </citation>
    <scope>NUCLEOTIDE SEQUENCE [LARGE SCALE GENOMIC DNA]</scope>
</reference>
<protein>
    <submittedName>
        <fullName evidence="2">Uncharacterized protein</fullName>
    </submittedName>
</protein>
<organism evidence="2 3">
    <name type="scientific">Plakobranchus ocellatus</name>
    <dbReference type="NCBI Taxonomy" id="259542"/>
    <lineage>
        <taxon>Eukaryota</taxon>
        <taxon>Metazoa</taxon>
        <taxon>Spiralia</taxon>
        <taxon>Lophotrochozoa</taxon>
        <taxon>Mollusca</taxon>
        <taxon>Gastropoda</taxon>
        <taxon>Heterobranchia</taxon>
        <taxon>Euthyneura</taxon>
        <taxon>Panpulmonata</taxon>
        <taxon>Sacoglossa</taxon>
        <taxon>Placobranchoidea</taxon>
        <taxon>Plakobranchidae</taxon>
        <taxon>Plakobranchus</taxon>
    </lineage>
</organism>